<gene>
    <name evidence="1" type="primary">ORF8627</name>
</gene>
<feature type="non-terminal residue" evidence="1">
    <location>
        <position position="1"/>
    </location>
</feature>
<proteinExistence type="predicted"/>
<sequence>ILHGMGLPTEFMEATHFSAYTSEHELQIANVFAVEVVSHFLMACSETKYYNLVYSEQLFISCVCGEYISILHCDVSRSECE</sequence>
<organism evidence="1">
    <name type="scientific">Arion vulgaris</name>
    <dbReference type="NCBI Taxonomy" id="1028688"/>
    <lineage>
        <taxon>Eukaryota</taxon>
        <taxon>Metazoa</taxon>
        <taxon>Spiralia</taxon>
        <taxon>Lophotrochozoa</taxon>
        <taxon>Mollusca</taxon>
        <taxon>Gastropoda</taxon>
        <taxon>Heterobranchia</taxon>
        <taxon>Euthyneura</taxon>
        <taxon>Panpulmonata</taxon>
        <taxon>Eupulmonata</taxon>
        <taxon>Stylommatophora</taxon>
        <taxon>Helicina</taxon>
        <taxon>Arionoidea</taxon>
        <taxon>Arionidae</taxon>
        <taxon>Arion</taxon>
    </lineage>
</organism>
<reference evidence="1" key="1">
    <citation type="submission" date="2014-12" db="EMBL/GenBank/DDBJ databases">
        <title>Insight into the proteome of Arion vulgaris.</title>
        <authorList>
            <person name="Aradska J."/>
            <person name="Bulat T."/>
            <person name="Smidak R."/>
            <person name="Sarate P."/>
            <person name="Gangsoo J."/>
            <person name="Sialana F."/>
            <person name="Bilban M."/>
            <person name="Lubec G."/>
        </authorList>
    </citation>
    <scope>NUCLEOTIDE SEQUENCE</scope>
    <source>
        <tissue evidence="1">Skin</tissue>
    </source>
</reference>
<evidence type="ECO:0000313" key="1">
    <source>
        <dbReference type="EMBL" id="CEK49725.1"/>
    </source>
</evidence>
<dbReference type="EMBL" id="HACG01002860">
    <property type="protein sequence ID" value="CEK49725.1"/>
    <property type="molecule type" value="Transcribed_RNA"/>
</dbReference>
<accession>A0A0B6Y2G1</accession>
<protein>
    <submittedName>
        <fullName evidence="1">Uncharacterized protein</fullName>
    </submittedName>
</protein>
<name>A0A0B6Y2G1_9EUPU</name>
<dbReference type="AlphaFoldDB" id="A0A0B6Y2G1"/>